<evidence type="ECO:0000256" key="3">
    <source>
        <dbReference type="ARBA" id="ARBA00022452"/>
    </source>
</evidence>
<dbReference type="NCBIfam" id="TIGR04057">
    <property type="entry name" value="SusC_RagA_signa"/>
    <property type="match status" value="1"/>
</dbReference>
<gene>
    <name evidence="12" type="ORF">ICL07_21730</name>
</gene>
<evidence type="ECO:0000256" key="5">
    <source>
        <dbReference type="ARBA" id="ARBA00023077"/>
    </source>
</evidence>
<dbReference type="InterPro" id="IPR023996">
    <property type="entry name" value="TonB-dep_OMP_SusC/RagA"/>
</dbReference>
<evidence type="ECO:0000259" key="10">
    <source>
        <dbReference type="Pfam" id="PF00593"/>
    </source>
</evidence>
<dbReference type="SUPFAM" id="SSF56935">
    <property type="entry name" value="Porins"/>
    <property type="match status" value="1"/>
</dbReference>
<keyword evidence="3 8" id="KW-1134">Transmembrane beta strand</keyword>
<evidence type="ECO:0000256" key="6">
    <source>
        <dbReference type="ARBA" id="ARBA00023136"/>
    </source>
</evidence>
<evidence type="ECO:0000259" key="11">
    <source>
        <dbReference type="Pfam" id="PF07715"/>
    </source>
</evidence>
<evidence type="ECO:0000313" key="13">
    <source>
        <dbReference type="Proteomes" id="UP000659124"/>
    </source>
</evidence>
<comment type="caution">
    <text evidence="12">The sequence shown here is derived from an EMBL/GenBank/DDBJ whole genome shotgun (WGS) entry which is preliminary data.</text>
</comment>
<dbReference type="Gene3D" id="3.55.50.30">
    <property type="match status" value="1"/>
</dbReference>
<evidence type="ECO:0000256" key="2">
    <source>
        <dbReference type="ARBA" id="ARBA00022448"/>
    </source>
</evidence>
<evidence type="ECO:0000256" key="9">
    <source>
        <dbReference type="RuleBase" id="RU003357"/>
    </source>
</evidence>
<comment type="subcellular location">
    <subcellularLocation>
        <location evidence="1 8">Cell outer membrane</location>
        <topology evidence="1 8">Multi-pass membrane protein</topology>
    </subcellularLocation>
</comment>
<sequence>MRLMIVLLVITCHLSAKTFSQTVTIQQENISLQQALLEIKKQTGYSFIADGKQMESTRLPVLQLKNATLKEALDACLLNLPYTYTITDRLIIIKRKKEAAASVNFITPLFAPPLRGRVTDSTGAPLPGVSIRVTGNAMGTVTNEKGEFTLANVREGAVLLIGSVGFESVRVKPEGRAFLDIVLKRQTSTLESVSVVSTGYQTISRERATGSYDVISKSQLDKPAINIAQRLIGATAGMQAKLDVDGNPTFEIRGKTSLYANASPLVVVDGFAVQGDFNTINPNDVESITILKDAAAASIWGARSANGVIVVTTKKSGKNTPLKVEFSAFTRVGSKFDLGYVNPLATSAETVEYEKKTFNRWGSLTNSGSVMDVQRQWSQASTALSENYLGKLSDADRDATLERLKTQDNRAQISRYLLANPVDQQYNLTLYGGSQRMGNVLSLMFGKNQSNFKGTDQQNYLLNYRTNANVFRWLDFNAGLMLAYKDARNNGVSLGDIQGLSPYDMLVNPDGSYTDINQYYRPILERLVPMNKFPYADWTYNPIPEINNRNITAQQLNMRVQGGLTFKLMKGLSVDSRVQYELFNTTNRGLYNDQTFYVRSTVNQAASWNQTTNAITPNLSKGSILTQSRSKVESYNVRNQINFNRRFGKHEINMIAGSELTNMVSQTFGNPTTYGYNDQTLTLGIFPNGPGGTFKPITDWMGNNQTFGYSNSFSYKTERYFSLYGNASYTYNNKYTLSGSYRTDASNLITDDPRYRFAPFWSAGLAWRLKEESFLANTRWIDQLSLRVTYGYNGNVDKSTAFRPLISMGGTPDVVTQDFKASISSYGNPTLRWEKTGTWNLGADYSFFRDRLHGKVDVYNKNGRDLIAVLSIPAVNGTTSQKLNNASMNNRGIELTVGTTVNISNDNIVWRGDVNFAYNRNRITKLFVANYPASTLTSGGSGAYVEGKDANTLWSFDYAGVFDRQPYVKGAKGTKYDFTGWTPGDGRDYMLAMGTRVAPYTLGMVNTFKIYDVDVSFIITGKFGHVFNRMSFNYPVLWGGRVLPNNKLNEVSQGDPMKVVPLPMNDDEPRFYFWDRFYPYLSYLVENASHIRMQELNVTYNLKRRFARTLHIGGLQVYAQGNDLFTILANHAGEDPEYPLGTMKPMPKFTFGLKLTL</sequence>
<comment type="similarity">
    <text evidence="8 9">Belongs to the TonB-dependent receptor family.</text>
</comment>
<dbReference type="InterPro" id="IPR008969">
    <property type="entry name" value="CarboxyPept-like_regulatory"/>
</dbReference>
<dbReference type="NCBIfam" id="TIGR04056">
    <property type="entry name" value="OMP_RagA_SusC"/>
    <property type="match status" value="1"/>
</dbReference>
<protein>
    <submittedName>
        <fullName evidence="12">SusC/RagA family TonB-linked outer membrane protein</fullName>
    </submittedName>
</protein>
<dbReference type="InterPro" id="IPR012910">
    <property type="entry name" value="Plug_dom"/>
</dbReference>
<dbReference type="Gene3D" id="2.60.40.1120">
    <property type="entry name" value="Carboxypeptidase-like, regulatory domain"/>
    <property type="match status" value="1"/>
</dbReference>
<keyword evidence="7 8" id="KW-0998">Cell outer membrane</keyword>
<evidence type="ECO:0000256" key="7">
    <source>
        <dbReference type="ARBA" id="ARBA00023237"/>
    </source>
</evidence>
<dbReference type="EMBL" id="JACVFC010000003">
    <property type="protein sequence ID" value="MBC9933024.1"/>
    <property type="molecule type" value="Genomic_DNA"/>
</dbReference>
<dbReference type="InterPro" id="IPR039426">
    <property type="entry name" value="TonB-dep_rcpt-like"/>
</dbReference>
<dbReference type="Pfam" id="PF00593">
    <property type="entry name" value="TonB_dep_Rec_b-barrel"/>
    <property type="match status" value="1"/>
</dbReference>
<dbReference type="Gene3D" id="2.170.130.10">
    <property type="entry name" value="TonB-dependent receptor, plug domain"/>
    <property type="match status" value="1"/>
</dbReference>
<keyword evidence="4 8" id="KW-0812">Transmembrane</keyword>
<feature type="domain" description="TonB-dependent receptor-like beta-barrel" evidence="10">
    <location>
        <begin position="578"/>
        <end position="976"/>
    </location>
</feature>
<dbReference type="InterPro" id="IPR000531">
    <property type="entry name" value="Beta-barrel_TonB"/>
</dbReference>
<dbReference type="InterPro" id="IPR036942">
    <property type="entry name" value="Beta-barrel_TonB_sf"/>
</dbReference>
<keyword evidence="5 9" id="KW-0798">TonB box</keyword>
<feature type="domain" description="TonB-dependent receptor plug" evidence="11">
    <location>
        <begin position="206"/>
        <end position="308"/>
    </location>
</feature>
<evidence type="ECO:0000256" key="1">
    <source>
        <dbReference type="ARBA" id="ARBA00004571"/>
    </source>
</evidence>
<dbReference type="Gene3D" id="2.40.170.20">
    <property type="entry name" value="TonB-dependent receptor, beta-barrel domain"/>
    <property type="match status" value="1"/>
</dbReference>
<dbReference type="InterPro" id="IPR037066">
    <property type="entry name" value="Plug_dom_sf"/>
</dbReference>
<dbReference type="Pfam" id="PF13715">
    <property type="entry name" value="CarbopepD_reg_2"/>
    <property type="match status" value="1"/>
</dbReference>
<reference evidence="12 13" key="1">
    <citation type="submission" date="2020-09" db="EMBL/GenBank/DDBJ databases">
        <title>Genome sequences of type strains of Chitinophaga qingshengii and Chitinophaga varians.</title>
        <authorList>
            <person name="Kittiwongwattana C."/>
        </authorList>
    </citation>
    <scope>NUCLEOTIDE SEQUENCE [LARGE SCALE GENOMIC DNA]</scope>
    <source>
        <strain evidence="12 13">JCM 30026</strain>
    </source>
</reference>
<dbReference type="InterPro" id="IPR023997">
    <property type="entry name" value="TonB-dep_OMP_SusC/RagA_CS"/>
</dbReference>
<keyword evidence="6 8" id="KW-0472">Membrane</keyword>
<dbReference type="Pfam" id="PF07715">
    <property type="entry name" value="Plug"/>
    <property type="match status" value="1"/>
</dbReference>
<keyword evidence="2 8" id="KW-0813">Transport</keyword>
<evidence type="ECO:0000256" key="4">
    <source>
        <dbReference type="ARBA" id="ARBA00022692"/>
    </source>
</evidence>
<dbReference type="SUPFAM" id="SSF49464">
    <property type="entry name" value="Carboxypeptidase regulatory domain-like"/>
    <property type="match status" value="1"/>
</dbReference>
<evidence type="ECO:0000256" key="8">
    <source>
        <dbReference type="PROSITE-ProRule" id="PRU01360"/>
    </source>
</evidence>
<evidence type="ECO:0000313" key="12">
    <source>
        <dbReference type="EMBL" id="MBC9933024.1"/>
    </source>
</evidence>
<proteinExistence type="inferred from homology"/>
<dbReference type="RefSeq" id="WP_188090151.1">
    <property type="nucleotide sequence ID" value="NZ_JACVFC010000003.1"/>
</dbReference>
<organism evidence="12 13">
    <name type="scientific">Chitinophaga qingshengii</name>
    <dbReference type="NCBI Taxonomy" id="1569794"/>
    <lineage>
        <taxon>Bacteria</taxon>
        <taxon>Pseudomonadati</taxon>
        <taxon>Bacteroidota</taxon>
        <taxon>Chitinophagia</taxon>
        <taxon>Chitinophagales</taxon>
        <taxon>Chitinophagaceae</taxon>
        <taxon>Chitinophaga</taxon>
    </lineage>
</organism>
<dbReference type="Proteomes" id="UP000659124">
    <property type="component" value="Unassembled WGS sequence"/>
</dbReference>
<name>A0ABR7TVL6_9BACT</name>
<keyword evidence="13" id="KW-1185">Reference proteome</keyword>
<dbReference type="PROSITE" id="PS52016">
    <property type="entry name" value="TONB_DEPENDENT_REC_3"/>
    <property type="match status" value="1"/>
</dbReference>
<accession>A0ABR7TVL6</accession>